<comment type="caution">
    <text evidence="3">The sequence shown here is derived from an EMBL/GenBank/DDBJ whole genome shotgun (WGS) entry which is preliminary data.</text>
</comment>
<feature type="region of interest" description="Disordered" evidence="1">
    <location>
        <begin position="247"/>
        <end position="267"/>
    </location>
</feature>
<dbReference type="Proteomes" id="UP001552594">
    <property type="component" value="Unassembled WGS sequence"/>
</dbReference>
<feature type="transmembrane region" description="Helical" evidence="2">
    <location>
        <begin position="49"/>
        <end position="73"/>
    </location>
</feature>
<feature type="compositionally biased region" description="Low complexity" evidence="1">
    <location>
        <begin position="111"/>
        <end position="133"/>
    </location>
</feature>
<evidence type="ECO:0000313" key="4">
    <source>
        <dbReference type="Proteomes" id="UP001552594"/>
    </source>
</evidence>
<dbReference type="RefSeq" id="WP_109282468.1">
    <property type="nucleotide sequence ID" value="NZ_JBFAUK010000009.1"/>
</dbReference>
<feature type="compositionally biased region" description="Low complexity" evidence="1">
    <location>
        <begin position="77"/>
        <end position="98"/>
    </location>
</feature>
<sequence>MNEEFARQLREAAEAHRPDRARMLARVQRGMAGPAVRHRAWPLTRSGTGVAFAGLAAVGVLATGGLAVAAIVAGSSPSATVPAPATPSPTAGSSQPASDRPTRVGPPPVTTPESSRPAPRATSPSPTASPSPAIGDSQKGALWSAGSVDPHSNVYWTQSNLVLKTTQPLTSLTVEMRFAQTGGVQSTGSWQTLPGGDFTVSVQEAGGTLVYRWVLKPGLTVPAGSHEFAAQFNHAAGVRSAAGDGYRVDGQGPGGSASVRGGFVPAR</sequence>
<keyword evidence="4" id="KW-1185">Reference proteome</keyword>
<protein>
    <submittedName>
        <fullName evidence="3">Uncharacterized protein</fullName>
    </submittedName>
</protein>
<evidence type="ECO:0000256" key="1">
    <source>
        <dbReference type="SAM" id="MobiDB-lite"/>
    </source>
</evidence>
<feature type="region of interest" description="Disordered" evidence="1">
    <location>
        <begin position="77"/>
        <end position="143"/>
    </location>
</feature>
<keyword evidence="2" id="KW-0472">Membrane</keyword>
<keyword evidence="2" id="KW-1133">Transmembrane helix</keyword>
<evidence type="ECO:0000313" key="3">
    <source>
        <dbReference type="EMBL" id="MEV5507699.1"/>
    </source>
</evidence>
<proteinExistence type="predicted"/>
<accession>A0ABV3JXT3</accession>
<organism evidence="3 4">
    <name type="scientific">Streptomyces orinoci</name>
    <name type="common">Streptoverticillium orinoci</name>
    <dbReference type="NCBI Taxonomy" id="67339"/>
    <lineage>
        <taxon>Bacteria</taxon>
        <taxon>Bacillati</taxon>
        <taxon>Actinomycetota</taxon>
        <taxon>Actinomycetes</taxon>
        <taxon>Kitasatosporales</taxon>
        <taxon>Streptomycetaceae</taxon>
        <taxon>Streptomyces</taxon>
    </lineage>
</organism>
<evidence type="ECO:0000256" key="2">
    <source>
        <dbReference type="SAM" id="Phobius"/>
    </source>
</evidence>
<name>A0ABV3JXT3_STRON</name>
<keyword evidence="2" id="KW-0812">Transmembrane</keyword>
<dbReference type="EMBL" id="JBFAUK010000009">
    <property type="protein sequence ID" value="MEV5507699.1"/>
    <property type="molecule type" value="Genomic_DNA"/>
</dbReference>
<gene>
    <name evidence="3" type="ORF">AB0L16_14640</name>
</gene>
<reference evidence="3 4" key="1">
    <citation type="submission" date="2024-06" db="EMBL/GenBank/DDBJ databases">
        <title>The Natural Products Discovery Center: Release of the First 8490 Sequenced Strains for Exploring Actinobacteria Biosynthetic Diversity.</title>
        <authorList>
            <person name="Kalkreuter E."/>
            <person name="Kautsar S.A."/>
            <person name="Yang D."/>
            <person name="Bader C.D."/>
            <person name="Teijaro C.N."/>
            <person name="Fluegel L."/>
            <person name="Davis C.M."/>
            <person name="Simpson J.R."/>
            <person name="Lauterbach L."/>
            <person name="Steele A.D."/>
            <person name="Gui C."/>
            <person name="Meng S."/>
            <person name="Li G."/>
            <person name="Viehrig K."/>
            <person name="Ye F."/>
            <person name="Su P."/>
            <person name="Kiefer A.F."/>
            <person name="Nichols A."/>
            <person name="Cepeda A.J."/>
            <person name="Yan W."/>
            <person name="Fan B."/>
            <person name="Jiang Y."/>
            <person name="Adhikari A."/>
            <person name="Zheng C.-J."/>
            <person name="Schuster L."/>
            <person name="Cowan T.M."/>
            <person name="Smanski M.J."/>
            <person name="Chevrette M.G."/>
            <person name="De Carvalho L.P.S."/>
            <person name="Shen B."/>
        </authorList>
    </citation>
    <scope>NUCLEOTIDE SEQUENCE [LARGE SCALE GENOMIC DNA]</scope>
    <source>
        <strain evidence="3 4">NPDC052347</strain>
    </source>
</reference>